<evidence type="ECO:0000313" key="3">
    <source>
        <dbReference type="Proteomes" id="UP001228403"/>
    </source>
</evidence>
<proteinExistence type="predicted"/>
<evidence type="ECO:0008006" key="4">
    <source>
        <dbReference type="Google" id="ProtNLM"/>
    </source>
</evidence>
<organism evidence="2 3">
    <name type="scientific">Bacteroides eggerthii</name>
    <dbReference type="NCBI Taxonomy" id="28111"/>
    <lineage>
        <taxon>Bacteria</taxon>
        <taxon>Pseudomonadati</taxon>
        <taxon>Bacteroidota</taxon>
        <taxon>Bacteroidia</taxon>
        <taxon>Bacteroidales</taxon>
        <taxon>Bacteroidaceae</taxon>
        <taxon>Bacteroides</taxon>
    </lineage>
</organism>
<dbReference type="Proteomes" id="UP001228403">
    <property type="component" value="Unassembled WGS sequence"/>
</dbReference>
<protein>
    <recommendedName>
        <fullName evidence="4">Lipoprotein</fullName>
    </recommendedName>
</protein>
<dbReference type="EMBL" id="JAUDCF010000006">
    <property type="protein sequence ID" value="MDM8145121.1"/>
    <property type="molecule type" value="Genomic_DNA"/>
</dbReference>
<name>A0ABT7U3L9_9BACE</name>
<reference evidence="3" key="1">
    <citation type="submission" date="2023-07" db="EMBL/GenBank/DDBJ databases">
        <title>Identification and characterization of horizontal gene transfer across gut microbiota members of farm animals based on homology search.</title>
        <authorList>
            <person name="Schwarzerova J."/>
            <person name="Nykrynova M."/>
            <person name="Jureckova K."/>
            <person name="Cejkova D."/>
            <person name="Rychlik I."/>
        </authorList>
    </citation>
    <scope>NUCLEOTIDE SEQUENCE [LARGE SCALE GENOMIC DNA]</scope>
    <source>
        <strain evidence="3">ET4</strain>
    </source>
</reference>
<sequence>MFQQNKIFRGLCLACLPLLCACSDPSSSDESLYGAEEQKFMVKVESIGETPKLLRNTSSSSITSITPVQSIDQVVVLIMNRADGRVVYKKTFSSWSDTNNKTSVPYVNGEKRGREAEIVLQGANRLKKGVTYVVYAVGYHTGTYNNYVPFENVQVGDLYKRTELAELAPNEKPSEIFAGAQTLVNENGRLVADARDSEIATEPAIRLRRQVAGTFGYFTSIPVRYNDKPVASLRLVASRRNQGLIFAGFRSQEDPNAFNQENVINGFQPRSDYDAVLHDASSPNAFTIYEIQLKDWFPGETLYPKDQNGDGFLDGSDANWTVPQDVSEDQIKLERGAVYASRYLIPVAMTTEEVAQGLPTFELQALDAEGNILKYWRVDVRALGVLRAERTLVEIDPTALGQVIVRTESSPESETTYSISRNSIYTLGEKNSEQSYGEDTPIILSQEQILVVDINPEWKTLDAIIFN</sequence>
<gene>
    <name evidence="2" type="ORF">QUW02_04135</name>
</gene>
<keyword evidence="3" id="KW-1185">Reference proteome</keyword>
<comment type="caution">
    <text evidence="2">The sequence shown here is derived from an EMBL/GenBank/DDBJ whole genome shotgun (WGS) entry which is preliminary data.</text>
</comment>
<dbReference type="PROSITE" id="PS51257">
    <property type="entry name" value="PROKAR_LIPOPROTEIN"/>
    <property type="match status" value="1"/>
</dbReference>
<feature type="signal peptide" evidence="1">
    <location>
        <begin position="1"/>
        <end position="28"/>
    </location>
</feature>
<keyword evidence="1" id="KW-0732">Signal</keyword>
<evidence type="ECO:0000256" key="1">
    <source>
        <dbReference type="SAM" id="SignalP"/>
    </source>
</evidence>
<feature type="chain" id="PRO_5047492479" description="Lipoprotein" evidence="1">
    <location>
        <begin position="29"/>
        <end position="467"/>
    </location>
</feature>
<evidence type="ECO:0000313" key="2">
    <source>
        <dbReference type="EMBL" id="MDM8145121.1"/>
    </source>
</evidence>
<accession>A0ABT7U3L9</accession>